<dbReference type="EMBL" id="PVWK01000159">
    <property type="protein sequence ID" value="PSB23772.1"/>
    <property type="molecule type" value="Genomic_DNA"/>
</dbReference>
<dbReference type="Proteomes" id="UP000239576">
    <property type="component" value="Unassembled WGS sequence"/>
</dbReference>
<name>A0A2T1DTH1_9CYAN</name>
<organism evidence="1 2">
    <name type="scientific">Stenomitos frigidus ULC18</name>
    <dbReference type="NCBI Taxonomy" id="2107698"/>
    <lineage>
        <taxon>Bacteria</taxon>
        <taxon>Bacillati</taxon>
        <taxon>Cyanobacteriota</taxon>
        <taxon>Cyanophyceae</taxon>
        <taxon>Leptolyngbyales</taxon>
        <taxon>Leptolyngbyaceae</taxon>
        <taxon>Stenomitos</taxon>
    </lineage>
</organism>
<comment type="caution">
    <text evidence="1">The sequence shown here is derived from an EMBL/GenBank/DDBJ whole genome shotgun (WGS) entry which is preliminary data.</text>
</comment>
<dbReference type="AlphaFoldDB" id="A0A2T1DTH1"/>
<evidence type="ECO:0000313" key="2">
    <source>
        <dbReference type="Proteomes" id="UP000239576"/>
    </source>
</evidence>
<dbReference type="RefSeq" id="WP_106260923.1">
    <property type="nucleotide sequence ID" value="NZ_CAWNSW010000143.1"/>
</dbReference>
<keyword evidence="2" id="KW-1185">Reference proteome</keyword>
<proteinExistence type="predicted"/>
<reference evidence="2" key="1">
    <citation type="submission" date="2018-02" db="EMBL/GenBank/DDBJ databases">
        <authorList>
            <person name="Moore K."/>
            <person name="Momper L."/>
        </authorList>
    </citation>
    <scope>NUCLEOTIDE SEQUENCE [LARGE SCALE GENOMIC DNA]</scope>
    <source>
        <strain evidence="2">ULC18</strain>
    </source>
</reference>
<reference evidence="1 2" key="2">
    <citation type="submission" date="2018-03" db="EMBL/GenBank/DDBJ databases">
        <title>The ancient ancestry and fast evolution of plastids.</title>
        <authorList>
            <person name="Moore K.R."/>
            <person name="Magnabosco C."/>
            <person name="Momper L."/>
            <person name="Gold D.A."/>
            <person name="Bosak T."/>
            <person name="Fournier G.P."/>
        </authorList>
    </citation>
    <scope>NUCLEOTIDE SEQUENCE [LARGE SCALE GENOMIC DNA]</scope>
    <source>
        <strain evidence="1 2">ULC18</strain>
    </source>
</reference>
<protein>
    <submittedName>
        <fullName evidence="1">Uncharacterized protein</fullName>
    </submittedName>
</protein>
<accession>A0A2T1DTH1</accession>
<gene>
    <name evidence="1" type="ORF">C7B82_30030</name>
</gene>
<evidence type="ECO:0000313" key="1">
    <source>
        <dbReference type="EMBL" id="PSB23772.1"/>
    </source>
</evidence>
<dbReference type="OrthoDB" id="532849at2"/>
<sequence>MEPVTVLTAGAIAKIAFEEFAKAGGGELAKKSVGGAIDLMKTLRDKIQAKFQGNAKAETAIAAVETENSEAALTKLEVYLDDAMTDDPEFATQIRQVAQQIVNIQNQSVSTRDYTNYGRDQINIETIQGNPKIGGS</sequence>